<dbReference type="PANTHER" id="PTHR23189">
    <property type="entry name" value="RNA RECOGNITION MOTIF-CONTAINING"/>
    <property type="match status" value="1"/>
</dbReference>
<feature type="compositionally biased region" description="Basic and acidic residues" evidence="8">
    <location>
        <begin position="1149"/>
        <end position="1158"/>
    </location>
</feature>
<organism evidence="11 12">
    <name type="scientific">Oryzias melastigma</name>
    <name type="common">Marine medaka</name>
    <dbReference type="NCBI Taxonomy" id="30732"/>
    <lineage>
        <taxon>Eukaryota</taxon>
        <taxon>Metazoa</taxon>
        <taxon>Chordata</taxon>
        <taxon>Craniata</taxon>
        <taxon>Vertebrata</taxon>
        <taxon>Euteleostomi</taxon>
        <taxon>Actinopterygii</taxon>
        <taxon>Neopterygii</taxon>
        <taxon>Teleostei</taxon>
        <taxon>Neoteleostei</taxon>
        <taxon>Acanthomorphata</taxon>
        <taxon>Ovalentaria</taxon>
        <taxon>Atherinomorphae</taxon>
        <taxon>Beloniformes</taxon>
        <taxon>Adrianichthyidae</taxon>
        <taxon>Oryziinae</taxon>
        <taxon>Oryzias</taxon>
    </lineage>
</organism>
<evidence type="ECO:0000256" key="8">
    <source>
        <dbReference type="SAM" id="MobiDB-lite"/>
    </source>
</evidence>
<evidence type="ECO:0000256" key="1">
    <source>
        <dbReference type="ARBA" id="ARBA00022723"/>
    </source>
</evidence>
<feature type="compositionally biased region" description="Low complexity" evidence="8">
    <location>
        <begin position="650"/>
        <end position="662"/>
    </location>
</feature>
<dbReference type="InterPro" id="IPR000504">
    <property type="entry name" value="RRM_dom"/>
</dbReference>
<feature type="domain" description="RRM" evidence="10">
    <location>
        <begin position="748"/>
        <end position="826"/>
    </location>
</feature>
<feature type="compositionally biased region" description="Basic and acidic residues" evidence="8">
    <location>
        <begin position="1369"/>
        <end position="1392"/>
    </location>
</feature>
<feature type="compositionally biased region" description="Polar residues" evidence="8">
    <location>
        <begin position="70"/>
        <end position="79"/>
    </location>
</feature>
<dbReference type="SMART" id="SM00360">
    <property type="entry name" value="RRM"/>
    <property type="match status" value="3"/>
</dbReference>
<feature type="compositionally biased region" description="Polar residues" evidence="8">
    <location>
        <begin position="1274"/>
        <end position="1284"/>
    </location>
</feature>
<feature type="compositionally biased region" description="Basic and acidic residues" evidence="8">
    <location>
        <begin position="1928"/>
        <end position="1940"/>
    </location>
</feature>
<dbReference type="SUPFAM" id="SSF54928">
    <property type="entry name" value="RNA-binding domain, RBD"/>
    <property type="match status" value="2"/>
</dbReference>
<dbReference type="InterPro" id="IPR035979">
    <property type="entry name" value="RBD_domain_sf"/>
</dbReference>
<feature type="compositionally biased region" description="Polar residues" evidence="8">
    <location>
        <begin position="1356"/>
        <end position="1368"/>
    </location>
</feature>
<dbReference type="FunFam" id="3.30.70.330:FF:000118">
    <property type="entry name" value="msx2-interacting protein-like isoform X1"/>
    <property type="match status" value="1"/>
</dbReference>
<feature type="domain" description="LIM zinc-binding" evidence="9">
    <location>
        <begin position="313"/>
        <end position="380"/>
    </location>
</feature>
<evidence type="ECO:0000256" key="4">
    <source>
        <dbReference type="ARBA" id="ARBA00023038"/>
    </source>
</evidence>
<dbReference type="PROSITE" id="PS50102">
    <property type="entry name" value="RRM"/>
    <property type="match status" value="3"/>
</dbReference>
<feature type="region of interest" description="Disordered" evidence="8">
    <location>
        <begin position="626"/>
        <end position="744"/>
    </location>
</feature>
<gene>
    <name evidence="11" type="ORF">FQA47_021164</name>
</gene>
<dbReference type="InterPro" id="IPR001781">
    <property type="entry name" value="Znf_LIM"/>
</dbReference>
<keyword evidence="7" id="KW-0175">Coiled coil</keyword>
<evidence type="ECO:0000256" key="2">
    <source>
        <dbReference type="ARBA" id="ARBA00022833"/>
    </source>
</evidence>
<dbReference type="InterPro" id="IPR034173">
    <property type="entry name" value="SHARP_RRM2"/>
</dbReference>
<dbReference type="EMBL" id="WKFB01000304">
    <property type="protein sequence ID" value="KAF6727408.1"/>
    <property type="molecule type" value="Genomic_DNA"/>
</dbReference>
<feature type="compositionally biased region" description="Basic and acidic residues" evidence="8">
    <location>
        <begin position="1402"/>
        <end position="1416"/>
    </location>
</feature>
<name>A0A834C8W1_ORYME</name>
<dbReference type="InterPro" id="IPR012677">
    <property type="entry name" value="Nucleotide-bd_a/b_plait_sf"/>
</dbReference>
<evidence type="ECO:0000259" key="10">
    <source>
        <dbReference type="PROSITE" id="PS50102"/>
    </source>
</evidence>
<dbReference type="FunFam" id="3.30.70.330:FF:000088">
    <property type="entry name" value="msx2-interacting protein-like isoform X1"/>
    <property type="match status" value="1"/>
</dbReference>
<evidence type="ECO:0000256" key="7">
    <source>
        <dbReference type="SAM" id="Coils"/>
    </source>
</evidence>
<feature type="compositionally biased region" description="Polar residues" evidence="8">
    <location>
        <begin position="25"/>
        <end position="34"/>
    </location>
</feature>
<dbReference type="GO" id="GO:0046872">
    <property type="term" value="F:metal ion binding"/>
    <property type="evidence" value="ECO:0007669"/>
    <property type="project" value="UniProtKB-KW"/>
</dbReference>
<evidence type="ECO:0000256" key="5">
    <source>
        <dbReference type="PROSITE-ProRule" id="PRU00125"/>
    </source>
</evidence>
<feature type="domain" description="LIM zinc-binding" evidence="9">
    <location>
        <begin position="193"/>
        <end position="254"/>
    </location>
</feature>
<keyword evidence="3 6" id="KW-0694">RNA-binding</keyword>
<protein>
    <submittedName>
        <fullName evidence="11">Msx2-interacting protein</fullName>
    </submittedName>
</protein>
<feature type="compositionally biased region" description="Low complexity" evidence="8">
    <location>
        <begin position="1889"/>
        <end position="1907"/>
    </location>
</feature>
<evidence type="ECO:0000313" key="11">
    <source>
        <dbReference type="EMBL" id="KAF6727408.1"/>
    </source>
</evidence>
<feature type="region of interest" description="Disordered" evidence="8">
    <location>
        <begin position="600"/>
        <end position="619"/>
    </location>
</feature>
<reference evidence="11" key="1">
    <citation type="journal article" name="BMC Genomics">
        <title>Long-read sequencing and de novo genome assembly of marine medaka (Oryzias melastigma).</title>
        <authorList>
            <person name="Liang P."/>
            <person name="Saqib H.S.A."/>
            <person name="Ni X."/>
            <person name="Shen Y."/>
        </authorList>
    </citation>
    <scope>NUCLEOTIDE SEQUENCE</scope>
    <source>
        <strain evidence="11">Bigg-433</strain>
    </source>
</reference>
<feature type="compositionally biased region" description="Basic and acidic residues" evidence="8">
    <location>
        <begin position="1254"/>
        <end position="1270"/>
    </location>
</feature>
<feature type="region of interest" description="Disordered" evidence="8">
    <location>
        <begin position="1715"/>
        <end position="1759"/>
    </location>
</feature>
<dbReference type="PROSITE" id="PS50023">
    <property type="entry name" value="LIM_DOMAIN_2"/>
    <property type="match status" value="2"/>
</dbReference>
<comment type="caution">
    <text evidence="11">The sequence shown here is derived from an EMBL/GenBank/DDBJ whole genome shotgun (WGS) entry which is preliminary data.</text>
</comment>
<sequence>MASAAPPKRMVSSVFITLAPPHRATVTQRQSSLKAYSLQPGAETQDTPSRAGPAGSLPVFRRGSEDHSPSDSCGSVNGKSRTRAKAWTPAPARTGLQENVDQTKRELFPPPPPPPLDARHPSPQAMPSEAKEAALLPAPPAQTPSHHHPDQQPIQQKEMERITPPYGIREEEKEESNGIRHTTGEGAGRESSDLCGFCRKPIALFETAIEALNRTYHAGCFQCRSCHIPLAGKLYYNKAMIPICEECYQASLELCWACGEAIIDDIIHALERPYHPSCFTCTTCHQQIGEQTFAQGEVGEVYCILDYYRKYAPECGVCNQLIIPKEDGTDSYIVECLGRSYHENCFRCEVCVIKLPHEHGCYPLDGKLLCKPCHVNLASGVQLVPGSARDESGARVHKPDARSRAWIEAEQLKLSRQQLSGLERSRSQRSVILCKRNSDRQGLETYGRVESVKVLRKRGSEGGVAAFVDFVDIKSAQKAHNAVNKMGDRDLRTDYNEPGSVPSAVRGLEDSSPSSSRDVTGFSRGTVGPVFGPPVSLHTREGRYERRIDGSSESRERAYDHSPYGHHDRSGTFERQRHYNADYYRDRSVFATAGPGSSAIAGSFETTDPHFDSRIRDPFTLTNSTRRDLYRDDRGRRVDRTYHHRRSRSSHSSQSRHPSPQRTTGQTSKTPHSPKRTTLSPGRGPRSRSHSRSSSSDSVSSTSSTGSDSDSNSSSSDGSRARSVQSSATHAPPQSAMVLDSDEPRRSFGIKVQNLPVRSTDTSLKDGLFHEFKKYGKVTSVQIHGASEDRYGLVFFRQQEDQEKALSVSKGKLFFGMLIEVTAWNGPETESENEFRPLDGRIDEFHPKATRTLFIGNLEKTTSYQQLLDIFQRFGEIVDIDIKKVNGVPQYAFVQYSDIASVCKAIKKMDGEYLGSNRLKLGFGKSMPTTCVWLDGLAPNITEQYLTRHFCRYGHVVKVVFDRLKGMALILYNNTDFAQAAVRETKGWKIGGNKIKVDFASQESQMAFYRAMQASGQDIRDFYELPPERREDRRPPYHEFTAERAYYENIRTPGLYPEEARREYAARSRERFPELEHYQGDHFDPRYHEDPRDYRDYRDPFEQDIRKYTYIQRERERERERFEADRSRWSPSHSRRPITPAVSPSPSDRAPRDSERRVYSQSSERSGSVSSVSPPHFDKAEKNLLELASKIEKTGQPERLPVPEKAKRTKRKDKPEKDKTDKNKSRKAKAQSPSNPLPETEPETALDGAPGRVKGSDQEAHDRQKSKGDGDPLSGSTATANQDSAKSERSDTGKGENSELDGKSRPKKPPKPETGSDDKDLPVESDRLAQRKRRFVDPAGRTVRQKRGKHEEEESNQSSEFGASSSYLKESDSDKHKDSQRREARPKIDKSGTQKNSLEELGLPKEKSDGSVDPRGLKHSVGSSSSRRFSQESSLDQSGAREQDPHAVFKLGQNAEPNRSVKSKEDHIDIDLSQSYRKQMEQNRRLHQQQQQQRESDKLNKPVSPQRNESEDLEHRSLVHEVGKPPEDVTDNFPSHKLKKADQIEPECGIKKERIYRTFRQKSEDPDWNSTPSPGHQLFSRHVEEDFTDAPQKDVSRSDEKIHPDLELLVRRTQSTQVNKTTLHSIEEEQQKRWVEVRVKQELLPNLGLPRGLCKNLHNRKPLEYGVCQDLEPGETITPDTKALLERAKSLSSSREDNWSFLDYDSHFASFRNPKDTEKVEAAPRPTPSWYMKKKKIRSGSEDKLDDRKEEPKPEEHERRELFASRFLHSAVFELDSRRLQHLERKHEELELMQNQQASQQGTDGELETGPVVLFHSRFLELTKLQQQKNKTQDLPEDKGGAAETNEKNQKEKSPEKEQNAVESPERTDPVPVAEIKPISPVVEVIPEAKPAPNVAAPPVVRDPPQVEQKSASPPPVTDASPAVPFVKEAKEEAKEIETS</sequence>
<keyword evidence="2 5" id="KW-0862">Zinc</keyword>
<feature type="coiled-coil region" evidence="7">
    <location>
        <begin position="1773"/>
        <end position="1800"/>
    </location>
</feature>
<feature type="compositionally biased region" description="Basic and acidic residues" evidence="8">
    <location>
        <begin position="626"/>
        <end position="641"/>
    </location>
</feature>
<feature type="compositionally biased region" description="Basic and acidic residues" evidence="8">
    <location>
        <begin position="1176"/>
        <end position="1206"/>
    </location>
</feature>
<feature type="compositionally biased region" description="Basic and acidic residues" evidence="8">
    <location>
        <begin position="1285"/>
        <end position="1329"/>
    </location>
</feature>
<dbReference type="SUPFAM" id="SSF57716">
    <property type="entry name" value="Glucocorticoid receptor-like (DNA-binding domain)"/>
    <property type="match status" value="2"/>
</dbReference>
<feature type="compositionally biased region" description="Basic and acidic residues" evidence="8">
    <location>
        <begin position="538"/>
        <end position="573"/>
    </location>
</feature>
<evidence type="ECO:0000259" key="9">
    <source>
        <dbReference type="PROSITE" id="PS50023"/>
    </source>
</evidence>
<accession>A0A834C8W1</accession>
<feature type="region of interest" description="Disordered" evidence="8">
    <location>
        <begin position="16"/>
        <end position="130"/>
    </location>
</feature>
<dbReference type="FunFam" id="3.30.70.330:FF:000143">
    <property type="entry name" value="msx2-interacting protein-like isoform X1"/>
    <property type="match status" value="1"/>
</dbReference>
<feature type="compositionally biased region" description="Basic and acidic residues" evidence="8">
    <location>
        <begin position="1115"/>
        <end position="1128"/>
    </location>
</feature>
<dbReference type="CDD" id="cd09372">
    <property type="entry name" value="LIM2_FBLP-1"/>
    <property type="match status" value="1"/>
</dbReference>
<keyword evidence="1 5" id="KW-0479">Metal-binding</keyword>
<feature type="region of interest" description="Disordered" evidence="8">
    <location>
        <begin position="1889"/>
        <end position="1940"/>
    </location>
</feature>
<feature type="region of interest" description="Disordered" evidence="8">
    <location>
        <begin position="1072"/>
        <end position="1099"/>
    </location>
</feature>
<proteinExistence type="predicted"/>
<feature type="compositionally biased region" description="Basic and acidic residues" evidence="8">
    <location>
        <begin position="1739"/>
        <end position="1759"/>
    </location>
</feature>
<dbReference type="Gene3D" id="2.10.110.10">
    <property type="entry name" value="Cysteine Rich Protein"/>
    <property type="match status" value="3"/>
</dbReference>
<dbReference type="SMART" id="SM00132">
    <property type="entry name" value="LIM"/>
    <property type="match status" value="3"/>
</dbReference>
<dbReference type="CDD" id="cd08368">
    <property type="entry name" value="LIM"/>
    <property type="match status" value="1"/>
</dbReference>
<feature type="region of interest" description="Disordered" evidence="8">
    <location>
        <begin position="487"/>
        <end position="573"/>
    </location>
</feature>
<dbReference type="Pfam" id="PF00076">
    <property type="entry name" value="RRM_1"/>
    <property type="match status" value="2"/>
</dbReference>
<feature type="region of interest" description="Disordered" evidence="8">
    <location>
        <begin position="1825"/>
        <end position="1875"/>
    </location>
</feature>
<evidence type="ECO:0000256" key="6">
    <source>
        <dbReference type="PROSITE-ProRule" id="PRU00176"/>
    </source>
</evidence>
<feature type="compositionally biased region" description="Low complexity" evidence="8">
    <location>
        <begin position="1159"/>
        <end position="1173"/>
    </location>
</feature>
<feature type="region of interest" description="Disordered" evidence="8">
    <location>
        <begin position="1115"/>
        <end position="1546"/>
    </location>
</feature>
<dbReference type="InterPro" id="IPR034175">
    <property type="entry name" value="SHARP_RRM4"/>
</dbReference>
<dbReference type="CDD" id="cd12351">
    <property type="entry name" value="RRM4_SHARP"/>
    <property type="match status" value="1"/>
</dbReference>
<evidence type="ECO:0000256" key="3">
    <source>
        <dbReference type="ARBA" id="ARBA00022884"/>
    </source>
</evidence>
<dbReference type="InterPro" id="IPR034174">
    <property type="entry name" value="SHARP_RRM3"/>
</dbReference>
<feature type="compositionally biased region" description="Basic and acidic residues" evidence="8">
    <location>
        <begin position="607"/>
        <end position="617"/>
    </location>
</feature>
<feature type="compositionally biased region" description="Basic and acidic residues" evidence="8">
    <location>
        <begin position="1213"/>
        <end position="1223"/>
    </location>
</feature>
<feature type="compositionally biased region" description="Basic and acidic residues" evidence="8">
    <location>
        <begin position="1831"/>
        <end position="1869"/>
    </location>
</feature>
<feature type="compositionally biased region" description="Low complexity" evidence="8">
    <location>
        <begin position="1420"/>
        <end position="1434"/>
    </location>
</feature>
<feature type="domain" description="RRM" evidence="10">
    <location>
        <begin position="851"/>
        <end position="926"/>
    </location>
</feature>
<feature type="compositionally biased region" description="Polar residues" evidence="8">
    <location>
        <begin position="663"/>
        <end position="679"/>
    </location>
</feature>
<dbReference type="CDD" id="cd12349">
    <property type="entry name" value="RRM2_SHARP"/>
    <property type="match status" value="1"/>
</dbReference>
<feature type="compositionally biased region" description="Low complexity" evidence="8">
    <location>
        <begin position="692"/>
        <end position="727"/>
    </location>
</feature>
<evidence type="ECO:0000313" key="12">
    <source>
        <dbReference type="Proteomes" id="UP000646548"/>
    </source>
</evidence>
<dbReference type="GO" id="GO:0003723">
    <property type="term" value="F:RNA binding"/>
    <property type="evidence" value="ECO:0007669"/>
    <property type="project" value="UniProtKB-UniRule"/>
</dbReference>
<dbReference type="Gene3D" id="3.30.70.330">
    <property type="match status" value="4"/>
</dbReference>
<feature type="domain" description="RRM" evidence="10">
    <location>
        <begin position="930"/>
        <end position="1002"/>
    </location>
</feature>
<dbReference type="Proteomes" id="UP000646548">
    <property type="component" value="Unassembled WGS sequence"/>
</dbReference>
<dbReference type="PROSITE" id="PS00478">
    <property type="entry name" value="LIM_DOMAIN_1"/>
    <property type="match status" value="1"/>
</dbReference>
<dbReference type="CDD" id="cd12350">
    <property type="entry name" value="RRM3_SHARP"/>
    <property type="match status" value="1"/>
</dbReference>
<feature type="compositionally biased region" description="Basic and acidic residues" evidence="8">
    <location>
        <begin position="1508"/>
        <end position="1527"/>
    </location>
</feature>
<dbReference type="Pfam" id="PF00412">
    <property type="entry name" value="LIM"/>
    <property type="match status" value="3"/>
</dbReference>
<keyword evidence="4 5" id="KW-0440">LIM domain</keyword>